<dbReference type="CDD" id="cd00892">
    <property type="entry name" value="PIKKc_ATR"/>
    <property type="match status" value="1"/>
</dbReference>
<keyword evidence="4" id="KW-0723">Serine/threonine-protein kinase</keyword>
<feature type="compositionally biased region" description="Basic and acidic residues" evidence="14">
    <location>
        <begin position="2384"/>
        <end position="2394"/>
    </location>
</feature>
<evidence type="ECO:0000259" key="17">
    <source>
        <dbReference type="PROSITE" id="PS51190"/>
    </source>
</evidence>
<dbReference type="Gene3D" id="1.25.40.10">
    <property type="entry name" value="Tetratricopeptide repeat domain"/>
    <property type="match status" value="1"/>
</dbReference>
<dbReference type="Gene3D" id="3.30.1010.10">
    <property type="entry name" value="Phosphatidylinositol 3-kinase Catalytic Subunit, Chain A, domain 4"/>
    <property type="match status" value="1"/>
</dbReference>
<dbReference type="InterPro" id="IPR011990">
    <property type="entry name" value="TPR-like_helical_dom_sf"/>
</dbReference>
<dbReference type="SUPFAM" id="SSF48371">
    <property type="entry name" value="ARM repeat"/>
    <property type="match status" value="1"/>
</dbReference>
<evidence type="ECO:0000256" key="7">
    <source>
        <dbReference type="ARBA" id="ARBA00022763"/>
    </source>
</evidence>
<dbReference type="GO" id="GO:0000723">
    <property type="term" value="P:telomere maintenance"/>
    <property type="evidence" value="ECO:0007669"/>
    <property type="project" value="TreeGrafter"/>
</dbReference>
<evidence type="ECO:0000256" key="5">
    <source>
        <dbReference type="ARBA" id="ARBA00022679"/>
    </source>
</evidence>
<keyword evidence="19" id="KW-1185">Reference proteome</keyword>
<dbReference type="InterPro" id="IPR056802">
    <property type="entry name" value="ATR-like_M-HEAT"/>
</dbReference>
<evidence type="ECO:0000256" key="12">
    <source>
        <dbReference type="ARBA" id="ARBA00047899"/>
    </source>
</evidence>
<keyword evidence="6" id="KW-0547">Nucleotide-binding</keyword>
<dbReference type="PROSITE" id="PS50290">
    <property type="entry name" value="PI3_4_KINASE_3"/>
    <property type="match status" value="1"/>
</dbReference>
<evidence type="ECO:0000259" key="15">
    <source>
        <dbReference type="PROSITE" id="PS50290"/>
    </source>
</evidence>
<dbReference type="SUPFAM" id="SSF56112">
    <property type="entry name" value="Protein kinase-like (PK-like)"/>
    <property type="match status" value="1"/>
</dbReference>
<dbReference type="PROSITE" id="PS00916">
    <property type="entry name" value="PI3_4_KINASE_2"/>
    <property type="match status" value="1"/>
</dbReference>
<evidence type="ECO:0000256" key="3">
    <source>
        <dbReference type="ARBA" id="ARBA00012513"/>
    </source>
</evidence>
<evidence type="ECO:0000256" key="9">
    <source>
        <dbReference type="ARBA" id="ARBA00022840"/>
    </source>
</evidence>
<dbReference type="PROSITE" id="PS51190">
    <property type="entry name" value="FATC"/>
    <property type="match status" value="1"/>
</dbReference>
<keyword evidence="5" id="KW-0808">Transferase</keyword>
<keyword evidence="10" id="KW-0234">DNA repair</keyword>
<dbReference type="SMART" id="SM00146">
    <property type="entry name" value="PI3Kc"/>
    <property type="match status" value="1"/>
</dbReference>
<dbReference type="InterPro" id="IPR003151">
    <property type="entry name" value="PIK-rel_kinase_FAT"/>
</dbReference>
<dbReference type="InterPro" id="IPR036940">
    <property type="entry name" value="PI3/4_kinase_cat_sf"/>
</dbReference>
<evidence type="ECO:0000256" key="1">
    <source>
        <dbReference type="ARBA" id="ARBA00004123"/>
    </source>
</evidence>
<protein>
    <recommendedName>
        <fullName evidence="3">non-specific serine/threonine protein kinase</fullName>
        <ecNumber evidence="3">2.7.11.1</ecNumber>
    </recommendedName>
</protein>
<feature type="domain" description="FAT" evidence="16">
    <location>
        <begin position="1465"/>
        <end position="2003"/>
    </location>
</feature>
<evidence type="ECO:0000256" key="14">
    <source>
        <dbReference type="SAM" id="MobiDB-lite"/>
    </source>
</evidence>
<gene>
    <name evidence="18" type="ORF">DAEQUDRAFT_111495</name>
</gene>
<dbReference type="Pfam" id="PF02259">
    <property type="entry name" value="FAT"/>
    <property type="match status" value="1"/>
</dbReference>
<dbReference type="GO" id="GO:0005694">
    <property type="term" value="C:chromosome"/>
    <property type="evidence" value="ECO:0007669"/>
    <property type="project" value="TreeGrafter"/>
</dbReference>
<dbReference type="PANTHER" id="PTHR11139">
    <property type="entry name" value="ATAXIA TELANGIECTASIA MUTATED ATM -RELATED"/>
    <property type="match status" value="1"/>
</dbReference>
<dbReference type="GO" id="GO:0006281">
    <property type="term" value="P:DNA repair"/>
    <property type="evidence" value="ECO:0007669"/>
    <property type="project" value="UniProtKB-KW"/>
</dbReference>
<feature type="domain" description="PI3K/PI4K catalytic" evidence="15">
    <location>
        <begin position="2110"/>
        <end position="2423"/>
    </location>
</feature>
<dbReference type="Pfam" id="PF23593">
    <property type="entry name" value="HEAT_ATR"/>
    <property type="match status" value="1"/>
</dbReference>
<evidence type="ECO:0000256" key="8">
    <source>
        <dbReference type="ARBA" id="ARBA00022777"/>
    </source>
</evidence>
<dbReference type="Proteomes" id="UP000076727">
    <property type="component" value="Unassembled WGS sequence"/>
</dbReference>
<dbReference type="Pfam" id="PF25030">
    <property type="entry name" value="M-HEAT_ATR"/>
    <property type="match status" value="1"/>
</dbReference>
<dbReference type="Pfam" id="PF00454">
    <property type="entry name" value="PI3_PI4_kinase"/>
    <property type="match status" value="1"/>
</dbReference>
<dbReference type="InterPro" id="IPR057564">
    <property type="entry name" value="HEAT_ATR"/>
</dbReference>
<dbReference type="SMART" id="SM00802">
    <property type="entry name" value="UME"/>
    <property type="match status" value="1"/>
</dbReference>
<keyword evidence="11" id="KW-0539">Nucleus</keyword>
<sequence>MPRGAVTCACCGDAFVGTRLTGLSLVLNDHLEVLAPVVSYLSACGNIADDAMATPMSTQMPFPTFGKTDDTTSSSAYLLEFLQHFLQQIDNDDPEIQRDIDMWRRATADVADNVLGNIPPPEQLPWHSMHEQLKLAEISLDIIEHSARKVDRFFSKPDDFAPTVMHSLLRIGLVSDRWTDVAVDQRENYLNPEDMRKKVSDACRAVLDAFGKINQPRLDKDKEEEKANGNSLPLYETQRRILSEYLAVCNDIHTLPPATQYPLRITFFTSPRIRAMTEASGGSRFVEVDTPLSALRLLVLLCELCARSCFPSVTSQWYLSDLARRAVSMVDRTLYLLLSTACSISVPRRVALLSRLAGVVFSTSMEGVAPHSTQDTIRSRLVLLRLQLGPSEDWKVFDVSVKEAIRTRMPTGPSSAENIQPILMLLRTEQWGEEDTDLRAFAESYLLHAVTSWCENDVRLILDALDTREKATYYPSLLHAVKTRQNSLRGEKTKTVDAALTSRSANSNWRALVKKSVETIIEPDRVDWMDDENSFSDTQYMARAVQEVEQRYKSRPLYNITATGREALAHELGRLPCTLVHSDMSECQPSTSKPSLDTLGAYMAVAIPLLDGAVDEVTPKVRKAVFLSLASALRHHTSGFGGKLDPISEMIMRGMKDKDRSVRLGAGESLVELVKLYQALGGGVVKRTESLFATMFRLFETTDDRTRETTIVVLGRIGKIATPEVLGQTLCCLISQLSQRSPLLKATAHTQLRGLANLHKKTPYALVSPYMTQVAPFLLSKLVMQPTLLLESCRFLSVKPESFISATLRFTLPQLFGTCNVKALETIARETKERISQLFLQYSHQILAFAFRLQGPGASNKVLNFIINLLKESSQSDLELDLSSLVGSCKIPLLAELITVLGDEDPDQADYAKQALKKVERALRPQTSSARSTPVQSLSAFLKPHMLGIITILNDQLQDVYGKRTPESKKTIIRSFRVFIREMGSAIATAAPQIMATLQTMLVVPQLTDVALQSWREFLTTLDVQDLGPYIGPTSASFVAYWPTFSVNGREDAKACLDYIICDMGVKLGASLDDVVDLTSIPQLAAAQRTLAAYRKAWGPRRKLENILNRSASENLTVCMQALQELRSFMTAGDPKFMRSLASGDVFDPLIGRIVNALFTAACRDGEGTESLRRYAFECIGILGAVDPDRFEISSGDSRMVVWENFVDETESFSFVLHLIADVLVGAFRSTSDIKYQSHLAYAIQELLRFCKFSPGLITTTGSSSSISLKVRSRWSSLPKHVLETVSPLLTSRFTLETDTPGEVTYPIYPLMETYRDWIQIWTSHLLTRTSGDRAKTIFEVFSAIVRNRDVGVARHLLPHLVLHVLVSGNENDVSNIHSELLAVLEDQVDVDSHSTSDKKLLSAQTVFMLLDHISYWRSVIPHKIAKWKEIAREKSGVKPARHIADTERAVIIVDSLLLNIDQNLMAKAALQCKAYARSLMNFEQQILTLRGREVKDDGLYEYYERLHEIYAHLDEPDGMEGISTLILSPSLEHQIRQHESTGRWTSAQSCWEVRLQSSPDSLEFHLGLMRCLRNLGHYDTLRTHVKGILTRNPDWESHLIGFHVESELMVGNWSEVHELIQHCESQASSVLIARVLLALRLGDSSAVAEALSAARASLGSPIVAAGPRSYRRSYESVLDLHLVHELETIHEVVSASLRGDKGIYGLGNLSSELSSRLSSTLPTFRTQEPILSMRRMAFALTSTSSREIRDIIGDSWLATAKIARKAGHWQTAYSAMLQAQQCKVASCFLESARLVKANGEHLRALQELENHMRMAGMLGNEQGDNVNNDVIDLTTENTGPNVTSKAQLLRARWMYEADRYEPTYVLLAFQEAVKSADKWENRERVDRGMKMSLHTVRAYIRAIKYGSKFIYQTVPRLLTLWLDMGEHPEMSVHRNYGYMITELERAIKTIPVYKWYTAFPQIVSRVGHSNETVYKLLSQLVARVIQEYPKQSLWLFVSAVQSNKAQRSQRGRAILDGLKATDRKGGLGGLINESLRMVDQLLELCIRPVPESKKLLNMQKDFPGLYRLAPSQLIVPLQDSLTANVPPASIMTDSAHQPFPPNAPLIESFLDEVEVMKSLARPKKIALRGSDGHTYMFLGKPKDDLRKDARLMDFNMIINKLLKANSESRRRQLYIRTYGVVTLNEECGFIQWVPNTAPIRPILNQYYDRIGVKGWNPEMNAIFMHIKALTIDKEAAAHFEEHILSKFPPMFHHWFLEQFPEPTAWLSSRLAYSRTAAVMSMVGFILGLGDRHSENILLDTTTGDVVHVDFNCLFEKGKQLETPERVPFRLTQNIVDGFGITGVEGVFRIACEVTMQLLRDNKDTLMSVLDAFIHDPLVEWEDEKRKKERETSRRNKAGGGRATDGRDVNFTKANIDLRKLALDALSPIAKKLNGIYTTGRDRPEKETSTSNLVEMLIREASDNANLARMYPGWGPWH</sequence>
<dbReference type="InterPro" id="IPR011989">
    <property type="entry name" value="ARM-like"/>
</dbReference>
<feature type="region of interest" description="Disordered" evidence="14">
    <location>
        <begin position="2384"/>
        <end position="2406"/>
    </location>
</feature>
<dbReference type="EMBL" id="KV429045">
    <property type="protein sequence ID" value="KZT71549.1"/>
    <property type="molecule type" value="Genomic_DNA"/>
</dbReference>
<evidence type="ECO:0000313" key="19">
    <source>
        <dbReference type="Proteomes" id="UP000076727"/>
    </source>
</evidence>
<dbReference type="OrthoDB" id="381190at2759"/>
<reference evidence="18 19" key="1">
    <citation type="journal article" date="2016" name="Mol. Biol. Evol.">
        <title>Comparative Genomics of Early-Diverging Mushroom-Forming Fungi Provides Insights into the Origins of Lignocellulose Decay Capabilities.</title>
        <authorList>
            <person name="Nagy L.G."/>
            <person name="Riley R."/>
            <person name="Tritt A."/>
            <person name="Adam C."/>
            <person name="Daum C."/>
            <person name="Floudas D."/>
            <person name="Sun H."/>
            <person name="Yadav J.S."/>
            <person name="Pangilinan J."/>
            <person name="Larsson K.H."/>
            <person name="Matsuura K."/>
            <person name="Barry K."/>
            <person name="Labutti K."/>
            <person name="Kuo R."/>
            <person name="Ohm R.A."/>
            <person name="Bhattacharya S.S."/>
            <person name="Shirouzu T."/>
            <person name="Yoshinaga Y."/>
            <person name="Martin F.M."/>
            <person name="Grigoriev I.V."/>
            <person name="Hibbett D.S."/>
        </authorList>
    </citation>
    <scope>NUCLEOTIDE SEQUENCE [LARGE SCALE GENOMIC DNA]</scope>
    <source>
        <strain evidence="18 19">L-15889</strain>
    </source>
</reference>
<keyword evidence="8" id="KW-0418">Kinase</keyword>
<dbReference type="InterPro" id="IPR011009">
    <property type="entry name" value="Kinase-like_dom_sf"/>
</dbReference>
<dbReference type="PANTHER" id="PTHR11139:SF125">
    <property type="entry name" value="SERINE_THREONINE-PROTEIN KINASE MEC1"/>
    <property type="match status" value="1"/>
</dbReference>
<dbReference type="GO" id="GO:0005634">
    <property type="term" value="C:nucleus"/>
    <property type="evidence" value="ECO:0007669"/>
    <property type="project" value="UniProtKB-SubCell"/>
</dbReference>
<keyword evidence="7" id="KW-0227">DNA damage</keyword>
<evidence type="ECO:0000256" key="4">
    <source>
        <dbReference type="ARBA" id="ARBA00022527"/>
    </source>
</evidence>
<dbReference type="Gene3D" id="1.25.10.10">
    <property type="entry name" value="Leucine-rich Repeat Variant"/>
    <property type="match status" value="2"/>
</dbReference>
<keyword evidence="9" id="KW-0067">ATP-binding</keyword>
<dbReference type="PROSITE" id="PS51189">
    <property type="entry name" value="FAT"/>
    <property type="match status" value="1"/>
</dbReference>
<dbReference type="GO" id="GO:0000077">
    <property type="term" value="P:DNA damage checkpoint signaling"/>
    <property type="evidence" value="ECO:0007669"/>
    <property type="project" value="TreeGrafter"/>
</dbReference>
<dbReference type="EC" id="2.7.11.1" evidence="3"/>
<dbReference type="InterPro" id="IPR014009">
    <property type="entry name" value="PIK_FAT"/>
</dbReference>
<evidence type="ECO:0000259" key="16">
    <source>
        <dbReference type="PROSITE" id="PS51189"/>
    </source>
</evidence>
<evidence type="ECO:0000313" key="18">
    <source>
        <dbReference type="EMBL" id="KZT71549.1"/>
    </source>
</evidence>
<proteinExistence type="inferred from homology"/>
<comment type="similarity">
    <text evidence="2">Belongs to the PI3/PI4-kinase family. ATM subfamily.</text>
</comment>
<organism evidence="18 19">
    <name type="scientific">Daedalea quercina L-15889</name>
    <dbReference type="NCBI Taxonomy" id="1314783"/>
    <lineage>
        <taxon>Eukaryota</taxon>
        <taxon>Fungi</taxon>
        <taxon>Dikarya</taxon>
        <taxon>Basidiomycota</taxon>
        <taxon>Agaricomycotina</taxon>
        <taxon>Agaricomycetes</taxon>
        <taxon>Polyporales</taxon>
        <taxon>Fomitopsis</taxon>
    </lineage>
</organism>
<dbReference type="GO" id="GO:0005524">
    <property type="term" value="F:ATP binding"/>
    <property type="evidence" value="ECO:0007669"/>
    <property type="project" value="UniProtKB-KW"/>
</dbReference>
<evidence type="ECO:0000256" key="11">
    <source>
        <dbReference type="ARBA" id="ARBA00023242"/>
    </source>
</evidence>
<dbReference type="InterPro" id="IPR012993">
    <property type="entry name" value="UME"/>
</dbReference>
<evidence type="ECO:0000256" key="2">
    <source>
        <dbReference type="ARBA" id="ARBA00010769"/>
    </source>
</evidence>
<feature type="domain" description="FATC" evidence="17">
    <location>
        <begin position="2446"/>
        <end position="2478"/>
    </location>
</feature>
<dbReference type="InterPro" id="IPR003152">
    <property type="entry name" value="FATC_dom"/>
</dbReference>
<comment type="subcellular location">
    <subcellularLocation>
        <location evidence="1">Nucleus</location>
    </subcellularLocation>
</comment>
<dbReference type="STRING" id="1314783.A0A165S5A2"/>
<name>A0A165S5A2_9APHY</name>
<dbReference type="Pfam" id="PF08064">
    <property type="entry name" value="UME"/>
    <property type="match status" value="1"/>
</dbReference>
<dbReference type="InterPro" id="IPR018936">
    <property type="entry name" value="PI3/4_kinase_CS"/>
</dbReference>
<dbReference type="InterPro" id="IPR050517">
    <property type="entry name" value="DDR_Repair_Kinase"/>
</dbReference>
<accession>A0A165S5A2</accession>
<evidence type="ECO:0000256" key="10">
    <source>
        <dbReference type="ARBA" id="ARBA00023204"/>
    </source>
</evidence>
<dbReference type="Pfam" id="PF02260">
    <property type="entry name" value="FATC"/>
    <property type="match status" value="1"/>
</dbReference>
<dbReference type="InterPro" id="IPR016024">
    <property type="entry name" value="ARM-type_fold"/>
</dbReference>
<evidence type="ECO:0000256" key="13">
    <source>
        <dbReference type="ARBA" id="ARBA00048679"/>
    </source>
</evidence>
<comment type="catalytic activity">
    <reaction evidence="12">
        <text>L-threonyl-[protein] + ATP = O-phospho-L-threonyl-[protein] + ADP + H(+)</text>
        <dbReference type="Rhea" id="RHEA:46608"/>
        <dbReference type="Rhea" id="RHEA-COMP:11060"/>
        <dbReference type="Rhea" id="RHEA-COMP:11605"/>
        <dbReference type="ChEBI" id="CHEBI:15378"/>
        <dbReference type="ChEBI" id="CHEBI:30013"/>
        <dbReference type="ChEBI" id="CHEBI:30616"/>
        <dbReference type="ChEBI" id="CHEBI:61977"/>
        <dbReference type="ChEBI" id="CHEBI:456216"/>
        <dbReference type="EC" id="2.7.11.1"/>
    </reaction>
</comment>
<comment type="catalytic activity">
    <reaction evidence="13">
        <text>L-seryl-[protein] + ATP = O-phospho-L-seryl-[protein] + ADP + H(+)</text>
        <dbReference type="Rhea" id="RHEA:17989"/>
        <dbReference type="Rhea" id="RHEA-COMP:9863"/>
        <dbReference type="Rhea" id="RHEA-COMP:11604"/>
        <dbReference type="ChEBI" id="CHEBI:15378"/>
        <dbReference type="ChEBI" id="CHEBI:29999"/>
        <dbReference type="ChEBI" id="CHEBI:30616"/>
        <dbReference type="ChEBI" id="CHEBI:83421"/>
        <dbReference type="ChEBI" id="CHEBI:456216"/>
        <dbReference type="EC" id="2.7.11.1"/>
    </reaction>
</comment>
<dbReference type="GO" id="GO:0004674">
    <property type="term" value="F:protein serine/threonine kinase activity"/>
    <property type="evidence" value="ECO:0007669"/>
    <property type="project" value="UniProtKB-KW"/>
</dbReference>
<evidence type="ECO:0000256" key="6">
    <source>
        <dbReference type="ARBA" id="ARBA00022741"/>
    </source>
</evidence>
<dbReference type="Gene3D" id="1.10.1070.11">
    <property type="entry name" value="Phosphatidylinositol 3-/4-kinase, catalytic domain"/>
    <property type="match status" value="1"/>
</dbReference>
<dbReference type="SMART" id="SM01343">
    <property type="entry name" value="FATC"/>
    <property type="match status" value="1"/>
</dbReference>
<dbReference type="InterPro" id="IPR000403">
    <property type="entry name" value="PI3/4_kinase_cat_dom"/>
</dbReference>